<comment type="similarity">
    <text evidence="8 9">Belongs to the ephrin family.</text>
</comment>
<dbReference type="PRINTS" id="PR01347">
    <property type="entry name" value="EPHRIN"/>
</dbReference>
<dbReference type="Proteomes" id="UP000002494">
    <property type="component" value="Chromosome 2"/>
</dbReference>
<dbReference type="Pfam" id="PF00812">
    <property type="entry name" value="Ephrin"/>
    <property type="match status" value="1"/>
</dbReference>
<proteinExistence type="inferred from homology"/>
<keyword evidence="4 9" id="KW-0472">Membrane</keyword>
<keyword evidence="5" id="KW-1015">Disulfide bond</keyword>
<keyword evidence="3" id="KW-0732">Signal</keyword>
<dbReference type="Gene3D" id="2.60.40.420">
    <property type="entry name" value="Cupredoxins - blue copper proteins"/>
    <property type="match status" value="1"/>
</dbReference>
<dbReference type="SUPFAM" id="SSF49503">
    <property type="entry name" value="Cupredoxins"/>
    <property type="match status" value="1"/>
</dbReference>
<comment type="caution">
    <text evidence="8">Lacks conserved residue(s) required for the propagation of feature annotation.</text>
</comment>
<dbReference type="InterPro" id="IPR034252">
    <property type="entry name" value="Ephrin-A_Ecto"/>
</dbReference>
<keyword evidence="6" id="KW-0325">Glycoprotein</keyword>
<evidence type="ECO:0000256" key="9">
    <source>
        <dbReference type="RuleBase" id="RU004375"/>
    </source>
</evidence>
<dbReference type="RGD" id="620390">
    <property type="gene designation" value="Efna3"/>
</dbReference>
<name>A0ABK0LV88_RAT</name>
<reference evidence="11" key="2">
    <citation type="submission" date="2025-08" db="UniProtKB">
        <authorList>
            <consortium name="Ensembl"/>
        </authorList>
    </citation>
    <scope>IDENTIFICATION</scope>
    <source>
        <strain evidence="11">Brown Norway</strain>
    </source>
</reference>
<sequence length="265" mass="29700">MQGRILGWAQVPGLGSCKLMPSDCRPSGQASPLFFCFLPHSRGPRYFQYRLKALGGPTTPGSTHEKSSRCVQRHSSKSLRREGYTVQVNVNDYLDIYCPHYNSSGPGGGAEQYVLYMVNLSGYRTCNASQGSKRWECNRQHASHSPIKFSEKFQRYSAFSLGYEFHAGQEYYYISTPTHNLHWKCLRMKVFVCCASTSHSGEKPVPTLPQFTMGPNVKINVLEDFEGENPQVPKLEKSISGTSPKREHLPLAVGIAFFLMTLLAS</sequence>
<evidence type="ECO:0000256" key="2">
    <source>
        <dbReference type="ARBA" id="ARBA00022622"/>
    </source>
</evidence>
<evidence type="ECO:0000256" key="4">
    <source>
        <dbReference type="ARBA" id="ARBA00023136"/>
    </source>
</evidence>
<keyword evidence="7" id="KW-0449">Lipoprotein</keyword>
<dbReference type="PROSITE" id="PS51551">
    <property type="entry name" value="EPHRIN_RBD_2"/>
    <property type="match status" value="1"/>
</dbReference>
<evidence type="ECO:0000313" key="11">
    <source>
        <dbReference type="Ensembl" id="ENSRNOP00000106159.1"/>
    </source>
</evidence>
<evidence type="ECO:0000313" key="12">
    <source>
        <dbReference type="Proteomes" id="UP000002494"/>
    </source>
</evidence>
<dbReference type="InterPro" id="IPR008972">
    <property type="entry name" value="Cupredoxin"/>
</dbReference>
<comment type="subcellular location">
    <subcellularLocation>
        <location evidence="1">Cell membrane</location>
        <topology evidence="1">Lipid-anchor</topology>
        <topology evidence="1">GPI-anchor</topology>
    </subcellularLocation>
</comment>
<accession>A0ABK0LV88</accession>
<dbReference type="GeneTree" id="ENSGT00940000161355"/>
<dbReference type="CDD" id="cd10425">
    <property type="entry name" value="Ephrin-A_Ectodomain"/>
    <property type="match status" value="1"/>
</dbReference>
<reference evidence="11" key="1">
    <citation type="submission" date="2024-01" db="EMBL/GenBank/DDBJ databases">
        <title>GRCr8: a new rat reference genome assembly contstructed from accurate long reads and long range scaffolding.</title>
        <authorList>
            <person name="Doris P.A."/>
            <person name="Kalbfleisch T."/>
            <person name="Li K."/>
            <person name="Howe K."/>
            <person name="Wood J."/>
        </authorList>
    </citation>
    <scope>NUCLEOTIDE SEQUENCE [LARGE SCALE GENOMIC DNA]</scope>
    <source>
        <strain evidence="11">Brown Norway</strain>
    </source>
</reference>
<dbReference type="InterPro" id="IPR019765">
    <property type="entry name" value="Ephrin_CS"/>
</dbReference>
<dbReference type="PANTHER" id="PTHR11304:SF5">
    <property type="entry name" value="EPHRIN-A3"/>
    <property type="match status" value="1"/>
</dbReference>
<feature type="domain" description="Ephrin RBD" evidence="10">
    <location>
        <begin position="66"/>
        <end position="196"/>
    </location>
</feature>
<evidence type="ECO:0000259" key="10">
    <source>
        <dbReference type="PROSITE" id="PS51551"/>
    </source>
</evidence>
<evidence type="ECO:0000256" key="7">
    <source>
        <dbReference type="ARBA" id="ARBA00023288"/>
    </source>
</evidence>
<dbReference type="Ensembl" id="ENSRNOT00000131567.1">
    <property type="protein sequence ID" value="ENSRNOP00000106159.1"/>
    <property type="gene ID" value="ENSRNOG00000057322.3"/>
</dbReference>
<protein>
    <submittedName>
        <fullName evidence="11">Ephrin A3</fullName>
    </submittedName>
</protein>
<keyword evidence="12" id="KW-1185">Reference proteome</keyword>
<dbReference type="PROSITE" id="PS51257">
    <property type="entry name" value="PROKAR_LIPOPROTEIN"/>
    <property type="match status" value="1"/>
</dbReference>
<evidence type="ECO:0000256" key="5">
    <source>
        <dbReference type="ARBA" id="ARBA00023157"/>
    </source>
</evidence>
<reference evidence="11" key="3">
    <citation type="submission" date="2025-09" db="UniProtKB">
        <authorList>
            <consortium name="Ensembl"/>
        </authorList>
    </citation>
    <scope>IDENTIFICATION</scope>
    <source>
        <strain evidence="11">Brown Norway</strain>
    </source>
</reference>
<dbReference type="InterPro" id="IPR001799">
    <property type="entry name" value="Ephrin_RBD"/>
</dbReference>
<gene>
    <name evidence="11" type="primary">Efna3</name>
</gene>
<evidence type="ECO:0000256" key="3">
    <source>
        <dbReference type="ARBA" id="ARBA00022729"/>
    </source>
</evidence>
<dbReference type="PANTHER" id="PTHR11304">
    <property type="entry name" value="EPHRIN"/>
    <property type="match status" value="1"/>
</dbReference>
<organism evidence="11 12">
    <name type="scientific">Rattus norvegicus</name>
    <name type="common">Rat</name>
    <dbReference type="NCBI Taxonomy" id="10116"/>
    <lineage>
        <taxon>Eukaryota</taxon>
        <taxon>Metazoa</taxon>
        <taxon>Chordata</taxon>
        <taxon>Craniata</taxon>
        <taxon>Vertebrata</taxon>
        <taxon>Euteleostomi</taxon>
        <taxon>Mammalia</taxon>
        <taxon>Eutheria</taxon>
        <taxon>Euarchontoglires</taxon>
        <taxon>Glires</taxon>
        <taxon>Rodentia</taxon>
        <taxon>Myomorpha</taxon>
        <taxon>Muroidea</taxon>
        <taxon>Muridae</taxon>
        <taxon>Murinae</taxon>
        <taxon>Rattus</taxon>
    </lineage>
</organism>
<evidence type="ECO:0000256" key="6">
    <source>
        <dbReference type="ARBA" id="ARBA00023180"/>
    </source>
</evidence>
<keyword evidence="2" id="KW-0336">GPI-anchor</keyword>
<evidence type="ECO:0000256" key="1">
    <source>
        <dbReference type="ARBA" id="ARBA00004609"/>
    </source>
</evidence>
<dbReference type="InterPro" id="IPR031328">
    <property type="entry name" value="Ephrin"/>
</dbReference>
<dbReference type="PROSITE" id="PS01299">
    <property type="entry name" value="EPHRIN_RBD_1"/>
    <property type="match status" value="1"/>
</dbReference>
<evidence type="ECO:0000256" key="8">
    <source>
        <dbReference type="PROSITE-ProRule" id="PRU00884"/>
    </source>
</evidence>